<protein>
    <recommendedName>
        <fullName evidence="4">Ig-like domain-containing protein</fullName>
    </recommendedName>
</protein>
<reference evidence="2" key="1">
    <citation type="submission" date="2020-10" db="EMBL/GenBank/DDBJ databases">
        <title>ChiBAC.</title>
        <authorList>
            <person name="Zenner C."/>
            <person name="Hitch T.C.A."/>
            <person name="Clavel T."/>
        </authorList>
    </citation>
    <scope>NUCLEOTIDE SEQUENCE</scope>
    <source>
        <strain evidence="2">DSM 107454</strain>
    </source>
</reference>
<name>A0A9D5R8D4_9FIRM</name>
<accession>A0A9D5R8D4</accession>
<evidence type="ECO:0008006" key="4">
    <source>
        <dbReference type="Google" id="ProtNLM"/>
    </source>
</evidence>
<keyword evidence="1" id="KW-0732">Signal</keyword>
<dbReference type="Proteomes" id="UP000806542">
    <property type="component" value="Unassembled WGS sequence"/>
</dbReference>
<evidence type="ECO:0000313" key="2">
    <source>
        <dbReference type="EMBL" id="MBE5040301.1"/>
    </source>
</evidence>
<proteinExistence type="predicted"/>
<organism evidence="2 3">
    <name type="scientific">Ructibacterium gallinarum</name>
    <dbReference type="NCBI Taxonomy" id="2779355"/>
    <lineage>
        <taxon>Bacteria</taxon>
        <taxon>Bacillati</taxon>
        <taxon>Bacillota</taxon>
        <taxon>Clostridia</taxon>
        <taxon>Eubacteriales</taxon>
        <taxon>Oscillospiraceae</taxon>
        <taxon>Ructibacterium</taxon>
    </lineage>
</organism>
<dbReference type="EMBL" id="JADCKB010000013">
    <property type="protein sequence ID" value="MBE5040301.1"/>
    <property type="molecule type" value="Genomic_DNA"/>
</dbReference>
<keyword evidence="3" id="KW-1185">Reference proteome</keyword>
<feature type="chain" id="PRO_5038461812" description="Ig-like domain-containing protein" evidence="1">
    <location>
        <begin position="26"/>
        <end position="869"/>
    </location>
</feature>
<sequence>MKKCWFMFSIAVLLFIVLLSGTVLAENIENWEFDDTELPKEMTVTLMPDNDPSAAEVRTENGRLLLATDSTGESGTSARRIARVDTNKVYTAENGIMVCFTMEIDESEIGRNIGFSGDTDIPVITANGLNLTVLGQEAGTMNAGQEYTICIYSGEKTCISIDGAIYEQEGRILDISNVWGIYCNSVGREADIVSKTYFDHFNIYTGGEYSCSANVQEGEMLSELNTLNFSFGIPLMKQPQVLIENEDGTVETFVNFLFDNIMIQSSQGFSKDNFYTVTISDIISADGTQQPNVILHFSIAPEGYKKPEVSLSEIPMLVRPGGEITAQLQAVSTYPIEEMVVYVNGASSPVTNGVWKYTFAQEGSYTIYGYARDTLGGIGTTEPIVITVANNRNPEIQLLNVSDSMSVENMRQIQFDISDDTGIQNVFFWINGKDVTNFVVQAENIYILSGYEACLGDMKIEAKAIDVDGAETVFSKTVLVLSDSMESRLGVSTGFDSGMSASGIGYITNSILAEVIKLDANNVLSIHQPESGDATNFRIYMSSSTSDLIGSGMDIYIPDMVDGMEIRGIVKGDGATEWPTVYLVQGSSLSLSNGAGNIIIPNCFQANTWYRLEICVDPIQGIYWCWLDGTMVTPPEGYHFEGLVSQKAAEMRLEFKPQNGQSVYVDNVETRWYSRCPQISSICAEDQSIVVYLDAAVNNQDFSGIIVNGYGKELEIESTVYDSAARSLIITLAAPLNSSSEYLVTLPEGLTYGSSGETEYPITKYFTTESQAFDVLRVNFTQKDLKVGASAVVQNLSTDNRTIVMVMVEKSEIGAVEKVFSSQVINIGPSETAQVSIEALADIAKQTEVFFLENWETCLPVKAVVYSRD</sequence>
<comment type="caution">
    <text evidence="2">The sequence shown here is derived from an EMBL/GenBank/DDBJ whole genome shotgun (WGS) entry which is preliminary data.</text>
</comment>
<feature type="signal peptide" evidence="1">
    <location>
        <begin position="1"/>
        <end position="25"/>
    </location>
</feature>
<gene>
    <name evidence="2" type="ORF">INF28_07475</name>
</gene>
<evidence type="ECO:0000256" key="1">
    <source>
        <dbReference type="SAM" id="SignalP"/>
    </source>
</evidence>
<dbReference type="AlphaFoldDB" id="A0A9D5R8D4"/>
<evidence type="ECO:0000313" key="3">
    <source>
        <dbReference type="Proteomes" id="UP000806542"/>
    </source>
</evidence>
<dbReference type="RefSeq" id="WP_226392852.1">
    <property type="nucleotide sequence ID" value="NZ_JADCKB010000013.1"/>
</dbReference>